<dbReference type="Proteomes" id="UP000245474">
    <property type="component" value="Unassembled WGS sequence"/>
</dbReference>
<dbReference type="Gene3D" id="1.20.1640.10">
    <property type="entry name" value="Multidrug efflux transporter AcrB transmembrane domain"/>
    <property type="match status" value="1"/>
</dbReference>
<gene>
    <name evidence="2" type="ORF">DEM34_16845</name>
</gene>
<accession>A0A2U2MX27</accession>
<organism evidence="2 3">
    <name type="scientific">Sediminicurvatus halobius</name>
    <dbReference type="NCBI Taxonomy" id="2182432"/>
    <lineage>
        <taxon>Bacteria</taxon>
        <taxon>Pseudomonadati</taxon>
        <taxon>Pseudomonadota</taxon>
        <taxon>Gammaproteobacteria</taxon>
        <taxon>Chromatiales</taxon>
        <taxon>Ectothiorhodospiraceae</taxon>
        <taxon>Sediminicurvatus</taxon>
    </lineage>
</organism>
<comment type="caution">
    <text evidence="2">The sequence shown here is derived from an EMBL/GenBank/DDBJ whole genome shotgun (WGS) entry which is preliminary data.</text>
</comment>
<dbReference type="SUPFAM" id="SSF82866">
    <property type="entry name" value="Multidrug efflux transporter AcrB transmembrane domain"/>
    <property type="match status" value="1"/>
</dbReference>
<keyword evidence="1" id="KW-0812">Transmembrane</keyword>
<evidence type="ECO:0000256" key="1">
    <source>
        <dbReference type="SAM" id="Phobius"/>
    </source>
</evidence>
<feature type="transmembrane region" description="Helical" evidence="1">
    <location>
        <begin position="6"/>
        <end position="28"/>
    </location>
</feature>
<dbReference type="RefSeq" id="WP_109679995.1">
    <property type="nucleotide sequence ID" value="NZ_CP086615.1"/>
</dbReference>
<evidence type="ECO:0000313" key="3">
    <source>
        <dbReference type="Proteomes" id="UP000245474"/>
    </source>
</evidence>
<protein>
    <submittedName>
        <fullName evidence="2">Uncharacterized protein</fullName>
    </submittedName>
</protein>
<proteinExistence type="predicted"/>
<dbReference type="EMBL" id="QFFI01000037">
    <property type="protein sequence ID" value="PWG61384.1"/>
    <property type="molecule type" value="Genomic_DNA"/>
</dbReference>
<keyword evidence="1" id="KW-1133">Transmembrane helix</keyword>
<reference evidence="2 3" key="1">
    <citation type="submission" date="2018-05" db="EMBL/GenBank/DDBJ databases">
        <title>Spiribacter halobius sp. nov., a moderately halophilic bacterium isolated from marine solar saltern.</title>
        <authorList>
            <person name="Zheng W.-S."/>
            <person name="Lu D.-C."/>
            <person name="Du Z.-J."/>
        </authorList>
    </citation>
    <scope>NUCLEOTIDE SEQUENCE [LARGE SCALE GENOMIC DNA]</scope>
    <source>
        <strain evidence="2 3">E85</strain>
    </source>
</reference>
<sequence length="88" mass="9300">MAYQISIPSLVSTASLPGVIVILLVHFIKVHVAAGQASRGRFRASLVPSSTTVAGLLPLISETGTQAQVLKSLMLFVGFAWSPAACWY</sequence>
<dbReference type="AlphaFoldDB" id="A0A2U2MX27"/>
<evidence type="ECO:0000313" key="2">
    <source>
        <dbReference type="EMBL" id="PWG61384.1"/>
    </source>
</evidence>
<name>A0A2U2MX27_9GAMM</name>
<keyword evidence="3" id="KW-1185">Reference proteome</keyword>
<keyword evidence="1" id="KW-0472">Membrane</keyword>